<evidence type="ECO:0000313" key="3">
    <source>
        <dbReference type="Proteomes" id="UP000001203"/>
    </source>
</evidence>
<proteinExistence type="predicted"/>
<evidence type="ECO:0008006" key="4">
    <source>
        <dbReference type="Google" id="ProtNLM"/>
    </source>
</evidence>
<evidence type="ECO:0000256" key="1">
    <source>
        <dbReference type="SAM" id="Coils"/>
    </source>
</evidence>
<name>B1WNF8_CROS5</name>
<dbReference type="STRING" id="43989.cce_0449"/>
<dbReference type="KEGG" id="cyt:cce_0449"/>
<evidence type="ECO:0000313" key="2">
    <source>
        <dbReference type="EMBL" id="ACB49800.1"/>
    </source>
</evidence>
<keyword evidence="3" id="KW-1185">Reference proteome</keyword>
<dbReference type="NCBIfam" id="NF038350">
    <property type="entry name" value="taxis_HmpF"/>
    <property type="match status" value="1"/>
</dbReference>
<reference evidence="2 3" key="1">
    <citation type="journal article" date="2008" name="Proc. Natl. Acad. Sci. U.S.A.">
        <title>The genome of Cyanothece 51142, a unicellular diazotrophic cyanobacterium important in the marine nitrogen cycle.</title>
        <authorList>
            <person name="Welsh E.A."/>
            <person name="Liberton M."/>
            <person name="Stoeckel J."/>
            <person name="Loh T."/>
            <person name="Elvitigala T."/>
            <person name="Wang C."/>
            <person name="Wollam A."/>
            <person name="Fulton R.S."/>
            <person name="Clifton S.W."/>
            <person name="Jacobs J.M."/>
            <person name="Aurora R."/>
            <person name="Ghosh B.K."/>
            <person name="Sherman L.A."/>
            <person name="Smith R.D."/>
            <person name="Wilson R.K."/>
            <person name="Pakrasi H.B."/>
        </authorList>
    </citation>
    <scope>NUCLEOTIDE SEQUENCE [LARGE SCALE GENOMIC DNA]</scope>
    <source>
        <strain evidence="3">ATCC 51142 / BH68</strain>
    </source>
</reference>
<feature type="coiled-coil region" evidence="1">
    <location>
        <begin position="81"/>
        <end position="150"/>
    </location>
</feature>
<dbReference type="Proteomes" id="UP000001203">
    <property type="component" value="Chromosome circular"/>
</dbReference>
<dbReference type="eggNOG" id="COG1196">
    <property type="taxonomic scope" value="Bacteria"/>
</dbReference>
<keyword evidence="1" id="KW-0175">Coiled coil</keyword>
<dbReference type="SUPFAM" id="SSF57997">
    <property type="entry name" value="Tropomyosin"/>
    <property type="match status" value="1"/>
</dbReference>
<feature type="coiled-coil region" evidence="1">
    <location>
        <begin position="486"/>
        <end position="527"/>
    </location>
</feature>
<gene>
    <name evidence="2" type="ordered locus">cce_0449</name>
</gene>
<dbReference type="AlphaFoldDB" id="B1WNF8"/>
<organism evidence="2 3">
    <name type="scientific">Crocosphaera subtropica (strain ATCC 51142 / BH68)</name>
    <name type="common">Cyanothece sp. (strain ATCC 51142)</name>
    <dbReference type="NCBI Taxonomy" id="43989"/>
    <lineage>
        <taxon>Bacteria</taxon>
        <taxon>Bacillati</taxon>
        <taxon>Cyanobacteriota</taxon>
        <taxon>Cyanophyceae</taxon>
        <taxon>Oscillatoriophycideae</taxon>
        <taxon>Chroococcales</taxon>
        <taxon>Aphanothecaceae</taxon>
        <taxon>Crocosphaera</taxon>
        <taxon>Crocosphaera subtropica</taxon>
    </lineage>
</organism>
<feature type="coiled-coil region" evidence="1">
    <location>
        <begin position="323"/>
        <end position="393"/>
    </location>
</feature>
<accession>B1WNF8</accession>
<dbReference type="EMBL" id="CP000806">
    <property type="protein sequence ID" value="ACB49800.1"/>
    <property type="molecule type" value="Genomic_DNA"/>
</dbReference>
<sequence length="538" mass="62743">MWLVLYLAEVKKQTRGFIGGSRTEIKLLACQHNDQTWSSVPGEEVVALEELEQLGEGTLLMVNLGNNRQVQGEPELAAPELVRQLQKLSRLSEKLKTQQEEIEQWKQSLQYQSQELTRREAEMEARLEQLEEIEKELSQIERRRQEADSAWNRVEQTQQQFQDFQRRFGPVLELPGAEAEKMQELIVRLAQSSTGLESLEKPFRAAINASEAQQEILNQFWQQLDTLKAEVQRQTRQVQQQGEILENRFQALEETQTSLEEAKIQWGVQQNILSNKQDRLQKVNDNLRVIQELQHTLEQVAGGVGDMVSETKVDVVSLEDMPLGELEEKVKSLQGDLDKLVRFVNDQEEELTLQCQTVQELQDKLAEAGDFERLDLESELAEEQERKQFLDETLVGQRRNLKERQEVLLQYLRVLRRRQGVIDFDSNTPAVNIDPVLIQLEEWENRTTEERETLETEIHHLHNSVQEIQTMIKQLDTEQVQKIKQLEGERENWQQAQIEVAQLQVRLDIYENSLKPLQRELDETKHQLGILGEWLNPS</sequence>
<dbReference type="HOGENOM" id="CLU_465186_0_0_3"/>
<dbReference type="InterPro" id="IPR047813">
    <property type="entry name" value="HmpF"/>
</dbReference>
<feature type="coiled-coil region" evidence="1">
    <location>
        <begin position="224"/>
        <end position="293"/>
    </location>
</feature>
<protein>
    <recommendedName>
        <fullName evidence="4">Chromosome partition protein Smc</fullName>
    </recommendedName>
</protein>